<protein>
    <submittedName>
        <fullName evidence="5">Proteoglycan 4-like</fullName>
    </submittedName>
</protein>
<evidence type="ECO:0000313" key="5">
    <source>
        <dbReference type="WBParaSite" id="NBR_0000675701-mRNA-1"/>
    </source>
</evidence>
<feature type="chain" id="PRO_5043124849" evidence="2">
    <location>
        <begin position="20"/>
        <end position="190"/>
    </location>
</feature>
<accession>A0A0N4XVE1</accession>
<feature type="signal peptide" evidence="2">
    <location>
        <begin position="1"/>
        <end position="19"/>
    </location>
</feature>
<evidence type="ECO:0000256" key="1">
    <source>
        <dbReference type="SAM" id="MobiDB-lite"/>
    </source>
</evidence>
<dbReference type="EMBL" id="UYSL01019828">
    <property type="protein sequence ID" value="VDL70347.1"/>
    <property type="molecule type" value="Genomic_DNA"/>
</dbReference>
<dbReference type="WBParaSite" id="NBR_0000675701-mRNA-1">
    <property type="protein sequence ID" value="NBR_0000675701-mRNA-1"/>
    <property type="gene ID" value="NBR_0000675701"/>
</dbReference>
<feature type="region of interest" description="Disordered" evidence="1">
    <location>
        <begin position="19"/>
        <end position="190"/>
    </location>
</feature>
<dbReference type="AlphaFoldDB" id="A0A0N4XVE1"/>
<feature type="compositionally biased region" description="Low complexity" evidence="1">
    <location>
        <begin position="176"/>
        <end position="190"/>
    </location>
</feature>
<proteinExistence type="predicted"/>
<dbReference type="OMA" id="QWGGSAE"/>
<evidence type="ECO:0000313" key="4">
    <source>
        <dbReference type="Proteomes" id="UP000271162"/>
    </source>
</evidence>
<organism evidence="5">
    <name type="scientific">Nippostrongylus brasiliensis</name>
    <name type="common">Rat hookworm</name>
    <dbReference type="NCBI Taxonomy" id="27835"/>
    <lineage>
        <taxon>Eukaryota</taxon>
        <taxon>Metazoa</taxon>
        <taxon>Ecdysozoa</taxon>
        <taxon>Nematoda</taxon>
        <taxon>Chromadorea</taxon>
        <taxon>Rhabditida</taxon>
        <taxon>Rhabditina</taxon>
        <taxon>Rhabditomorpha</taxon>
        <taxon>Strongyloidea</taxon>
        <taxon>Heligmosomidae</taxon>
        <taxon>Nippostrongylus</taxon>
    </lineage>
</organism>
<gene>
    <name evidence="3" type="ORF">NBR_LOCUS6758</name>
</gene>
<evidence type="ECO:0000313" key="3">
    <source>
        <dbReference type="EMBL" id="VDL70347.1"/>
    </source>
</evidence>
<keyword evidence="4" id="KW-1185">Reference proteome</keyword>
<feature type="compositionally biased region" description="Pro residues" evidence="1">
    <location>
        <begin position="127"/>
        <end position="136"/>
    </location>
</feature>
<name>A0A0N4XVE1_NIPBR</name>
<evidence type="ECO:0000256" key="2">
    <source>
        <dbReference type="SAM" id="SignalP"/>
    </source>
</evidence>
<reference evidence="3 4" key="2">
    <citation type="submission" date="2018-11" db="EMBL/GenBank/DDBJ databases">
        <authorList>
            <consortium name="Pathogen Informatics"/>
        </authorList>
    </citation>
    <scope>NUCLEOTIDE SEQUENCE [LARGE SCALE GENOMIC DNA]</scope>
</reference>
<keyword evidence="2" id="KW-0732">Signal</keyword>
<dbReference type="Proteomes" id="UP000271162">
    <property type="component" value="Unassembled WGS sequence"/>
</dbReference>
<feature type="compositionally biased region" description="Basic residues" evidence="1">
    <location>
        <begin position="29"/>
        <end position="41"/>
    </location>
</feature>
<reference evidence="5" key="1">
    <citation type="submission" date="2017-02" db="UniProtKB">
        <authorList>
            <consortium name="WormBaseParasite"/>
        </authorList>
    </citation>
    <scope>IDENTIFICATION</scope>
</reference>
<sequence>MKTALVFLVALVAIALTKPHHSSSSGSHEHKRKTHRPHHRTPPPPPPCPPVTTQETPASTDLTVDPTEVGPIVTEGVTAEEPETTPEGSGDPEVTDGALVGVGSVNVHFDANRKPPHHKRQPHHQHTPPPPPPCPAQPTGEVPAASSDSPIAPTENEPVVTADPVIPAASSDSPIAPTEAEPAPTLSVVV</sequence>
<feature type="compositionally biased region" description="Basic residues" evidence="1">
    <location>
        <begin position="114"/>
        <end position="126"/>
    </location>
</feature>